<dbReference type="EMBL" id="REGW02000057">
    <property type="protein sequence ID" value="KAE8278034.1"/>
    <property type="molecule type" value="Genomic_DNA"/>
</dbReference>
<comment type="caution">
    <text evidence="2">The sequence shown here is derived from an EMBL/GenBank/DDBJ whole genome shotgun (WGS) entry which is preliminary data.</text>
</comment>
<feature type="region of interest" description="Disordered" evidence="1">
    <location>
        <begin position="114"/>
        <end position="139"/>
    </location>
</feature>
<protein>
    <submittedName>
        <fullName evidence="2">Uncharacterized protein</fullName>
    </submittedName>
</protein>
<reference evidence="2 3" key="1">
    <citation type="submission" date="2019-07" db="EMBL/GenBank/DDBJ databases">
        <title>Chromosome genome assembly for large yellow croaker.</title>
        <authorList>
            <person name="Xiao S."/>
        </authorList>
    </citation>
    <scope>NUCLEOTIDE SEQUENCE [LARGE SCALE GENOMIC DNA]</scope>
    <source>
        <strain evidence="2">JMULYC20181020</strain>
        <tissue evidence="2">Muscle</tissue>
    </source>
</reference>
<organism evidence="2 3">
    <name type="scientific">Larimichthys crocea</name>
    <name type="common">Large yellow croaker</name>
    <name type="synonym">Pseudosciaena crocea</name>
    <dbReference type="NCBI Taxonomy" id="215358"/>
    <lineage>
        <taxon>Eukaryota</taxon>
        <taxon>Metazoa</taxon>
        <taxon>Chordata</taxon>
        <taxon>Craniata</taxon>
        <taxon>Vertebrata</taxon>
        <taxon>Euteleostomi</taxon>
        <taxon>Actinopterygii</taxon>
        <taxon>Neopterygii</taxon>
        <taxon>Teleostei</taxon>
        <taxon>Neoteleostei</taxon>
        <taxon>Acanthomorphata</taxon>
        <taxon>Eupercaria</taxon>
        <taxon>Sciaenidae</taxon>
        <taxon>Larimichthys</taxon>
    </lineage>
</organism>
<proteinExistence type="predicted"/>
<dbReference type="Proteomes" id="UP000424527">
    <property type="component" value="Unassembled WGS sequence"/>
</dbReference>
<keyword evidence="3" id="KW-1185">Reference proteome</keyword>
<accession>A0A6G0HFP6</accession>
<evidence type="ECO:0000313" key="2">
    <source>
        <dbReference type="EMBL" id="KAE8278034.1"/>
    </source>
</evidence>
<gene>
    <name evidence="2" type="ORF">D5F01_LYC23910</name>
</gene>
<dbReference type="AlphaFoldDB" id="A0A6G0HFP6"/>
<evidence type="ECO:0000256" key="1">
    <source>
        <dbReference type="SAM" id="MobiDB-lite"/>
    </source>
</evidence>
<evidence type="ECO:0000313" key="3">
    <source>
        <dbReference type="Proteomes" id="UP000424527"/>
    </source>
</evidence>
<name>A0A6G0HFP6_LARCR</name>
<sequence length="158" mass="17869">MEFSVEEFVAHPSLEQFHSCTKEQLISLATVLEIPLSKQMKKQIMKAELLSVLTKKGLLNDVPLKGVVAGSDGGEAVRLKELEIEIHRLDLKEKELFGELEIRKMEEETKRQIRLKELELQQTPPSQPPPPSSPSGFDVNKCIRFVPSFNDKDVRACS</sequence>